<dbReference type="GeneID" id="10642905"/>
<gene>
    <name evidence="4" type="ordered locus">Metig_0070</name>
</gene>
<dbReference type="STRING" id="880724.Metig_0070"/>
<comment type="subcellular location">
    <subcellularLocation>
        <location evidence="1">Periplasm</location>
    </subcellularLocation>
</comment>
<dbReference type="GO" id="GO:0042597">
    <property type="term" value="C:periplasmic space"/>
    <property type="evidence" value="ECO:0007669"/>
    <property type="project" value="UniProtKB-SubCell"/>
</dbReference>
<dbReference type="HOGENOM" id="CLU_028871_10_4_2"/>
<dbReference type="PANTHER" id="PTHR30024:SF47">
    <property type="entry name" value="TAURINE-BINDING PERIPLASMIC PROTEIN"/>
    <property type="match status" value="1"/>
</dbReference>
<dbReference type="RefSeq" id="WP_013798240.1">
    <property type="nucleotide sequence ID" value="NC_015562.1"/>
</dbReference>
<evidence type="ECO:0000256" key="3">
    <source>
        <dbReference type="ARBA" id="ARBA00022729"/>
    </source>
</evidence>
<reference evidence="4 5" key="1">
    <citation type="submission" date="2011-05" db="EMBL/GenBank/DDBJ databases">
        <title>Complete sequence of Methanotorris igneus Kol 5.</title>
        <authorList>
            <consortium name="US DOE Joint Genome Institute"/>
            <person name="Lucas S."/>
            <person name="Han J."/>
            <person name="Lapidus A."/>
            <person name="Cheng J.-F."/>
            <person name="Goodwin L."/>
            <person name="Pitluck S."/>
            <person name="Peters L."/>
            <person name="Mikhailova N."/>
            <person name="Chertkov O."/>
            <person name="Han C."/>
            <person name="Tapia R."/>
            <person name="Land M."/>
            <person name="Hauser L."/>
            <person name="Kyrpides N."/>
            <person name="Ivanova N."/>
            <person name="Pagani I."/>
            <person name="Sieprawska-Lupa M."/>
            <person name="Whitman W."/>
            <person name="Woyke T."/>
        </authorList>
    </citation>
    <scope>NUCLEOTIDE SEQUENCE [LARGE SCALE GENOMIC DNA]</scope>
    <source>
        <strain evidence="5">DSM 5666 / JCM 11834 / Kol 5</strain>
    </source>
</reference>
<sequence length="404" mass="45191">MQKNQKFYIVVFYLTHVVKGGDTIKKYVILLSSILIAGVLFSGCMQNETKTETPTLKVAYLPTDHHAALFVAAKEGNLFKDKYGIYMKEIEPKKKYELYENGKKVADVELVQVVEGGAKIMTLMAQNQIDIGLNGVPPAVFAIDKGTKAKIISALQGEGSAVVIRKDIPANNWEEFINWIKEQHANGKQVKIGYPLPISIQYVMIKKALEAEGITYTEDPNNKEAMVLLINCKGQKSMPQMLSQKELDAVIAWEPTPEVLKTEGIGKPIVYSKDLPPKGMWKDHPCCVIAASEDALNNKRDAVKAFLKLIVLATKEINENKELVIKDSAEWLGVDEKVEEESIPNMKFDTNPEPLKEGTYLFVDVMNKQGAMDGKLKGVSNKSEIDNILFDFSIYNEIMKELNE</sequence>
<comment type="similarity">
    <text evidence="2">Belongs to the bacterial solute-binding protein SsuA/TauA family.</text>
</comment>
<protein>
    <submittedName>
        <fullName evidence="4">ABC-type nitrate/sulfonate/bicarbonate transport system, periplasmic component</fullName>
    </submittedName>
</protein>
<dbReference type="Pfam" id="PF13379">
    <property type="entry name" value="NMT1_2"/>
    <property type="match status" value="1"/>
</dbReference>
<evidence type="ECO:0000313" key="4">
    <source>
        <dbReference type="EMBL" id="AEF95631.1"/>
    </source>
</evidence>
<dbReference type="PANTHER" id="PTHR30024">
    <property type="entry name" value="ALIPHATIC SULFONATES-BINDING PROTEIN-RELATED"/>
    <property type="match status" value="1"/>
</dbReference>
<dbReference type="Gene3D" id="3.40.190.10">
    <property type="entry name" value="Periplasmic binding protein-like II"/>
    <property type="match status" value="2"/>
</dbReference>
<keyword evidence="3" id="KW-0732">Signal</keyword>
<organism evidence="5">
    <name type="scientific">Methanotorris igneus (strain DSM 5666 / JCM 11834 / Kol 5)</name>
    <dbReference type="NCBI Taxonomy" id="880724"/>
    <lineage>
        <taxon>Archaea</taxon>
        <taxon>Methanobacteriati</taxon>
        <taxon>Methanobacteriota</taxon>
        <taxon>Methanomada group</taxon>
        <taxon>Methanococci</taxon>
        <taxon>Methanococcales</taxon>
        <taxon>Methanocaldococcaceae</taxon>
        <taxon>Methanotorris</taxon>
    </lineage>
</organism>
<dbReference type="KEGG" id="mig:Metig_0070"/>
<dbReference type="OrthoDB" id="10037at2157"/>
<dbReference type="EMBL" id="CP002737">
    <property type="protein sequence ID" value="AEF95631.1"/>
    <property type="molecule type" value="Genomic_DNA"/>
</dbReference>
<evidence type="ECO:0000313" key="5">
    <source>
        <dbReference type="Proteomes" id="UP000009227"/>
    </source>
</evidence>
<proteinExistence type="inferred from homology"/>
<keyword evidence="5" id="KW-1185">Reference proteome</keyword>
<name>F6BEH0_METIK</name>
<dbReference type="Proteomes" id="UP000009227">
    <property type="component" value="Chromosome"/>
</dbReference>
<dbReference type="SUPFAM" id="SSF53850">
    <property type="entry name" value="Periplasmic binding protein-like II"/>
    <property type="match status" value="1"/>
</dbReference>
<accession>F6BEH0</accession>
<dbReference type="AlphaFoldDB" id="F6BEH0"/>
<evidence type="ECO:0000256" key="1">
    <source>
        <dbReference type="ARBA" id="ARBA00004418"/>
    </source>
</evidence>
<evidence type="ECO:0000256" key="2">
    <source>
        <dbReference type="ARBA" id="ARBA00010742"/>
    </source>
</evidence>